<evidence type="ECO:0000313" key="3">
    <source>
        <dbReference type="Proteomes" id="UP000004563"/>
    </source>
</evidence>
<proteinExistence type="predicted"/>
<comment type="caution">
    <text evidence="2">The sequence shown here is derived from an EMBL/GenBank/DDBJ whole genome shotgun (WGS) entry which is preliminary data.</text>
</comment>
<evidence type="ECO:0000256" key="1">
    <source>
        <dbReference type="SAM" id="MobiDB-lite"/>
    </source>
</evidence>
<organism evidence="2 3">
    <name type="scientific">Phocaeicola vulgatus PC510</name>
    <dbReference type="NCBI Taxonomy" id="702446"/>
    <lineage>
        <taxon>Bacteria</taxon>
        <taxon>Pseudomonadati</taxon>
        <taxon>Bacteroidota</taxon>
        <taxon>Bacteroidia</taxon>
        <taxon>Bacteroidales</taxon>
        <taxon>Bacteroidaceae</taxon>
        <taxon>Phocaeicola</taxon>
    </lineage>
</organism>
<feature type="region of interest" description="Disordered" evidence="1">
    <location>
        <begin position="17"/>
        <end position="39"/>
    </location>
</feature>
<feature type="compositionally biased region" description="Basic and acidic residues" evidence="1">
    <location>
        <begin position="28"/>
        <end position="39"/>
    </location>
</feature>
<dbReference type="AlphaFoldDB" id="D4V7A6"/>
<name>D4V7A6_PHOVU</name>
<evidence type="ECO:0000313" key="2">
    <source>
        <dbReference type="EMBL" id="EFG18263.1"/>
    </source>
</evidence>
<gene>
    <name evidence="2" type="ORF">CUU_2697</name>
</gene>
<reference evidence="2 3" key="1">
    <citation type="journal article" date="2011" name="J. Bacteriol.">
        <title>Draft genome sequence of Bacteroides vulgatus PC510, a strain isolated from human feces.</title>
        <authorList>
            <person name="Cuiv P.O."/>
            <person name="Klaassens E.S."/>
            <person name="Durkin A.S."/>
            <person name="Harkins D.M."/>
            <person name="Foster L."/>
            <person name="McCorrison J."/>
            <person name="Torralba M."/>
            <person name="Nelson K.E."/>
            <person name="Morrison M."/>
        </authorList>
    </citation>
    <scope>NUCLEOTIDE SEQUENCE [LARGE SCALE GENOMIC DNA]</scope>
    <source>
        <strain evidence="2 3">PC510</strain>
    </source>
</reference>
<sequence length="39" mass="4692">MQGFSEKYYPQGWRFFQKTGGSTLHPRKIPELPLRPERK</sequence>
<accession>D4V7A6</accession>
<dbReference type="Proteomes" id="UP000004563">
    <property type="component" value="Unassembled WGS sequence"/>
</dbReference>
<dbReference type="EMBL" id="ADKO01000054">
    <property type="protein sequence ID" value="EFG18263.1"/>
    <property type="molecule type" value="Genomic_DNA"/>
</dbReference>
<protein>
    <submittedName>
        <fullName evidence="2">Uncharacterized protein</fullName>
    </submittedName>
</protein>